<dbReference type="RefSeq" id="WP_307229262.1">
    <property type="nucleotide sequence ID" value="NZ_JAUSTT010000011.1"/>
</dbReference>
<dbReference type="InterPro" id="IPR050261">
    <property type="entry name" value="FrsA_esterase"/>
</dbReference>
<dbReference type="PANTHER" id="PTHR22946:SF12">
    <property type="entry name" value="CONIDIAL PIGMENT BIOSYNTHESIS PROTEIN AYG1 (AFU_ORTHOLOGUE AFUA_2G17550)"/>
    <property type="match status" value="1"/>
</dbReference>
<dbReference type="EMBL" id="JAUSTT010000011">
    <property type="protein sequence ID" value="MDQ0176249.1"/>
    <property type="molecule type" value="Genomic_DNA"/>
</dbReference>
<evidence type="ECO:0000313" key="4">
    <source>
        <dbReference type="Proteomes" id="UP001223586"/>
    </source>
</evidence>
<feature type="domain" description="AB hydrolase-1" evidence="2">
    <location>
        <begin position="127"/>
        <end position="222"/>
    </location>
</feature>
<proteinExistence type="inferred from homology"/>
<comment type="caution">
    <text evidence="3">The sequence shown here is derived from an EMBL/GenBank/DDBJ whole genome shotgun (WGS) entry which is preliminary data.</text>
</comment>
<dbReference type="Gene3D" id="1.20.1440.110">
    <property type="entry name" value="acylaminoacyl peptidase"/>
    <property type="match status" value="1"/>
</dbReference>
<evidence type="ECO:0000256" key="1">
    <source>
        <dbReference type="ARBA" id="ARBA00038115"/>
    </source>
</evidence>
<comment type="similarity">
    <text evidence="1">Belongs to the AB hydrolase superfamily. FUS2 hydrolase family.</text>
</comment>
<organism evidence="3 4">
    <name type="scientific">Bacillus chungangensis</name>
    <dbReference type="NCBI Taxonomy" id="587633"/>
    <lineage>
        <taxon>Bacteria</taxon>
        <taxon>Bacillati</taxon>
        <taxon>Bacillota</taxon>
        <taxon>Bacilli</taxon>
        <taxon>Bacillales</taxon>
        <taxon>Bacillaceae</taxon>
        <taxon>Bacillus</taxon>
    </lineage>
</organism>
<protein>
    <submittedName>
        <fullName evidence="3">Pimeloyl-ACP methyl ester carboxylesterase</fullName>
    </submittedName>
</protein>
<dbReference type="Gene3D" id="3.40.50.1820">
    <property type="entry name" value="alpha/beta hydrolase"/>
    <property type="match status" value="1"/>
</dbReference>
<accession>A0ABT9WSQ8</accession>
<dbReference type="InterPro" id="IPR029058">
    <property type="entry name" value="AB_hydrolase_fold"/>
</dbReference>
<gene>
    <name evidence="3" type="ORF">J2S08_002086</name>
</gene>
<dbReference type="PANTHER" id="PTHR22946">
    <property type="entry name" value="DIENELACTONE HYDROLASE DOMAIN-CONTAINING PROTEIN-RELATED"/>
    <property type="match status" value="1"/>
</dbReference>
<dbReference type="Pfam" id="PF00561">
    <property type="entry name" value="Abhydrolase_1"/>
    <property type="match status" value="1"/>
</dbReference>
<sequence length="384" mass="44275">MAFETVFEDVHFNFQVNRLLSYGDIACKKEEVYDAAAKIYDFETWYQEWRNIAQIAEQEGRYLHSMYYYRMAEFMLADIDIEKDVMYHKCVEMFKKAIPSVAKHRVPYNGGYLTCLSIESATSDKTVLIHGGYDSFIEEFYPICDRFAQAGYNVLIFEGEGQGGTLRQGMKFNEKWENSVGAILDYFKLDQVASIGISWGGFFALRAAALEKRIAHVVCFGVCYDGLDVQLNLMKKAVRTLFYLLYRMKAKGIINALVQTKMKKDTLANWGISHGMYITGTESPYDFYRSIEKHTLKGLLNSIDQNVLLLAGEKDHYIPRWQLDLLNPTCQFKLDHVKPYVQIGLLPSFKLSQEMAECRYLKGSAYHSIKSSFRLYEISILNLS</sequence>
<dbReference type="SUPFAM" id="SSF53474">
    <property type="entry name" value="alpha/beta-Hydrolases"/>
    <property type="match status" value="1"/>
</dbReference>
<reference evidence="3 4" key="1">
    <citation type="submission" date="2023-07" db="EMBL/GenBank/DDBJ databases">
        <title>Genomic Encyclopedia of Type Strains, Phase IV (KMG-IV): sequencing the most valuable type-strain genomes for metagenomic binning, comparative biology and taxonomic classification.</title>
        <authorList>
            <person name="Goeker M."/>
        </authorList>
    </citation>
    <scope>NUCLEOTIDE SEQUENCE [LARGE SCALE GENOMIC DNA]</scope>
    <source>
        <strain evidence="3 4">DSM 23837</strain>
    </source>
</reference>
<evidence type="ECO:0000259" key="2">
    <source>
        <dbReference type="Pfam" id="PF00561"/>
    </source>
</evidence>
<dbReference type="Proteomes" id="UP001223586">
    <property type="component" value="Unassembled WGS sequence"/>
</dbReference>
<name>A0ABT9WSQ8_9BACI</name>
<dbReference type="InterPro" id="IPR000073">
    <property type="entry name" value="AB_hydrolase_1"/>
</dbReference>
<keyword evidence="4" id="KW-1185">Reference proteome</keyword>
<evidence type="ECO:0000313" key="3">
    <source>
        <dbReference type="EMBL" id="MDQ0176249.1"/>
    </source>
</evidence>